<gene>
    <name evidence="2" type="ORF">VVAX_04693</name>
</gene>
<dbReference type="EMBL" id="LR743507">
    <property type="protein sequence ID" value="CAA2108181.1"/>
    <property type="molecule type" value="Genomic_DNA"/>
</dbReference>
<reference evidence="2" key="1">
    <citation type="submission" date="2019-12" db="EMBL/GenBank/DDBJ databases">
        <authorList>
            <person name="Cremers G."/>
        </authorList>
    </citation>
    <scope>NUCLEOTIDE SEQUENCE</scope>
    <source>
        <strain evidence="2">Vvax</strain>
    </source>
</reference>
<proteinExistence type="predicted"/>
<evidence type="ECO:0000256" key="1">
    <source>
        <dbReference type="SAM" id="MobiDB-lite"/>
    </source>
</evidence>
<evidence type="ECO:0000313" key="2">
    <source>
        <dbReference type="EMBL" id="CAA2108181.1"/>
    </source>
</evidence>
<feature type="compositionally biased region" description="Basic residues" evidence="1">
    <location>
        <begin position="89"/>
        <end position="99"/>
    </location>
</feature>
<organism evidence="2">
    <name type="scientific">Variovorax paradoxus</name>
    <dbReference type="NCBI Taxonomy" id="34073"/>
    <lineage>
        <taxon>Bacteria</taxon>
        <taxon>Pseudomonadati</taxon>
        <taxon>Pseudomonadota</taxon>
        <taxon>Betaproteobacteria</taxon>
        <taxon>Burkholderiales</taxon>
        <taxon>Comamonadaceae</taxon>
        <taxon>Variovorax</taxon>
    </lineage>
</organism>
<feature type="compositionally biased region" description="Low complexity" evidence="1">
    <location>
        <begin position="10"/>
        <end position="21"/>
    </location>
</feature>
<sequence>MQARWNSSLAAAPARAQTRRPGGSSRLQRFAGVLAFCTLALGVFTAVSDTCDAHESASAGNYDLSTLSALTDANIDASTGAAPAARRAGGCRHKRKASRIAHAGAAP</sequence>
<protein>
    <submittedName>
        <fullName evidence="2">Uncharacterized protein</fullName>
    </submittedName>
</protein>
<dbReference type="RefSeq" id="WP_339092206.1">
    <property type="nucleotide sequence ID" value="NZ_LR743507.1"/>
</dbReference>
<name>A0A679J6V4_VARPD</name>
<feature type="region of interest" description="Disordered" evidence="1">
    <location>
        <begin position="82"/>
        <end position="107"/>
    </location>
</feature>
<feature type="region of interest" description="Disordered" evidence="1">
    <location>
        <begin position="1"/>
        <end position="25"/>
    </location>
</feature>
<accession>A0A679J6V4</accession>
<dbReference type="AlphaFoldDB" id="A0A679J6V4"/>